<feature type="region of interest" description="Disordered" evidence="1">
    <location>
        <begin position="50"/>
        <end position="98"/>
    </location>
</feature>
<feature type="compositionally biased region" description="Pro residues" evidence="1">
    <location>
        <begin position="79"/>
        <end position="90"/>
    </location>
</feature>
<reference evidence="3" key="1">
    <citation type="submission" date="2020-05" db="EMBL/GenBank/DDBJ databases">
        <authorList>
            <person name="Chiriac C."/>
            <person name="Salcher M."/>
            <person name="Ghai R."/>
            <person name="Kavagutti S V."/>
        </authorList>
    </citation>
    <scope>NUCLEOTIDE SEQUENCE</scope>
</reference>
<keyword evidence="2" id="KW-0812">Transmembrane</keyword>
<organism evidence="3">
    <name type="scientific">freshwater metagenome</name>
    <dbReference type="NCBI Taxonomy" id="449393"/>
    <lineage>
        <taxon>unclassified sequences</taxon>
        <taxon>metagenomes</taxon>
        <taxon>ecological metagenomes</taxon>
    </lineage>
</organism>
<dbReference type="EMBL" id="CAFBIY010000322">
    <property type="protein sequence ID" value="CAB4853729.1"/>
    <property type="molecule type" value="Genomic_DNA"/>
</dbReference>
<keyword evidence="2" id="KW-0472">Membrane</keyword>
<evidence type="ECO:0000256" key="1">
    <source>
        <dbReference type="SAM" id="MobiDB-lite"/>
    </source>
</evidence>
<proteinExistence type="predicted"/>
<dbReference type="AlphaFoldDB" id="A0A6J7CBX5"/>
<accession>A0A6J7CBX5</accession>
<evidence type="ECO:0000256" key="2">
    <source>
        <dbReference type="SAM" id="Phobius"/>
    </source>
</evidence>
<keyword evidence="2" id="KW-1133">Transmembrane helix</keyword>
<name>A0A6J7CBX5_9ZZZZ</name>
<evidence type="ECO:0000313" key="3">
    <source>
        <dbReference type="EMBL" id="CAB4853729.1"/>
    </source>
</evidence>
<sequence>MLAGLPPVFFTLPGEVGFLVVGLIGAFAGASYLLGSRAVRAGKPLPMSLTERARRGFKANVAKRRGDTAEQGLQRPRPNNTPPPRPPSRPPATRRPTR</sequence>
<gene>
    <name evidence="3" type="ORF">UFOPK3267_03267</name>
</gene>
<feature type="transmembrane region" description="Helical" evidence="2">
    <location>
        <begin position="16"/>
        <end position="35"/>
    </location>
</feature>
<protein>
    <submittedName>
        <fullName evidence="3">Unannotated protein</fullName>
    </submittedName>
</protein>